<organism evidence="2 3">
    <name type="scientific">Aspergillus mulundensis</name>
    <dbReference type="NCBI Taxonomy" id="1810919"/>
    <lineage>
        <taxon>Eukaryota</taxon>
        <taxon>Fungi</taxon>
        <taxon>Dikarya</taxon>
        <taxon>Ascomycota</taxon>
        <taxon>Pezizomycotina</taxon>
        <taxon>Eurotiomycetes</taxon>
        <taxon>Eurotiomycetidae</taxon>
        <taxon>Eurotiales</taxon>
        <taxon>Aspergillaceae</taxon>
        <taxon>Aspergillus</taxon>
        <taxon>Aspergillus subgen. Nidulantes</taxon>
    </lineage>
</organism>
<dbReference type="OrthoDB" id="3509362at2759"/>
<proteinExistence type="predicted"/>
<dbReference type="Gene3D" id="3.90.180.10">
    <property type="entry name" value="Medium-chain alcohol dehydrogenases, catalytic domain"/>
    <property type="match status" value="1"/>
</dbReference>
<dbReference type="CDD" id="cd08276">
    <property type="entry name" value="MDR7"/>
    <property type="match status" value="1"/>
</dbReference>
<protein>
    <recommendedName>
        <fullName evidence="1">Enoyl reductase (ER) domain-containing protein</fullName>
    </recommendedName>
</protein>
<evidence type="ECO:0000313" key="2">
    <source>
        <dbReference type="EMBL" id="RDW67445.1"/>
    </source>
</evidence>
<dbReference type="InterPro" id="IPR036291">
    <property type="entry name" value="NAD(P)-bd_dom_sf"/>
</dbReference>
<dbReference type="STRING" id="1810919.A0A3D8R0B3"/>
<sequence>MPQHTVFRFPTRTAFEDLTSYQEDIPTPSAHEVLIKVRAISLNSRDCQIATSQYPFPIKENLIPASDAAGEIIQVGDGVVDFSKGDRVLTCFDLNRLYGPSKHPVATQAGGGLDGVMAQFIVRPASAVVKVPAEAPQSFSELATLVCTGVTAWNALFGNTQLVPGQTVLVQGTGGTSMTALVLAKAAGATTIVTSSSDEKLRMVKDKFNPDHCINYKTTPDWAAEATKLTGGKGVDHIIEIGGIGTIEQSLAAIARGGTITIIGYLAKLDPAQGHAPDIPVLALGKEAILRGIQVGPRCMLEDLVTFVSRRKLRFQIDREFGFGREDVVAAYRALAEGRHVGKICILVD</sequence>
<dbReference type="InterPro" id="IPR052711">
    <property type="entry name" value="Zinc_ADH-like"/>
</dbReference>
<dbReference type="Pfam" id="PF08240">
    <property type="entry name" value="ADH_N"/>
    <property type="match status" value="1"/>
</dbReference>
<dbReference type="GeneID" id="38119681"/>
<dbReference type="Pfam" id="PF00107">
    <property type="entry name" value="ADH_zinc_N"/>
    <property type="match status" value="1"/>
</dbReference>
<dbReference type="InterPro" id="IPR013154">
    <property type="entry name" value="ADH-like_N"/>
</dbReference>
<dbReference type="InterPro" id="IPR011032">
    <property type="entry name" value="GroES-like_sf"/>
</dbReference>
<reference evidence="2 3" key="1">
    <citation type="journal article" date="2018" name="IMA Fungus">
        <title>IMA Genome-F 9: Draft genome sequence of Annulohypoxylon stygium, Aspergillus mulundensis, Berkeleyomyces basicola (syn. Thielaviopsis basicola), Ceratocystis smalleyi, two Cercospora beticola strains, Coleophoma cylindrospora, Fusarium fracticaudum, Phialophora cf. hyalina, and Morchella septimelata.</title>
        <authorList>
            <person name="Wingfield B.D."/>
            <person name="Bills G.F."/>
            <person name="Dong Y."/>
            <person name="Huang W."/>
            <person name="Nel W.J."/>
            <person name="Swalarsk-Parry B.S."/>
            <person name="Vaghefi N."/>
            <person name="Wilken P.M."/>
            <person name="An Z."/>
            <person name="de Beer Z.W."/>
            <person name="De Vos L."/>
            <person name="Chen L."/>
            <person name="Duong T.A."/>
            <person name="Gao Y."/>
            <person name="Hammerbacher A."/>
            <person name="Kikkert J.R."/>
            <person name="Li Y."/>
            <person name="Li H."/>
            <person name="Li K."/>
            <person name="Li Q."/>
            <person name="Liu X."/>
            <person name="Ma X."/>
            <person name="Naidoo K."/>
            <person name="Pethybridge S.J."/>
            <person name="Sun J."/>
            <person name="Steenkamp E.T."/>
            <person name="van der Nest M.A."/>
            <person name="van Wyk S."/>
            <person name="Wingfield M.J."/>
            <person name="Xiong C."/>
            <person name="Yue Q."/>
            <person name="Zhang X."/>
        </authorList>
    </citation>
    <scope>NUCLEOTIDE SEQUENCE [LARGE SCALE GENOMIC DNA]</scope>
    <source>
        <strain evidence="2 3">DSM 5745</strain>
    </source>
</reference>
<evidence type="ECO:0000259" key="1">
    <source>
        <dbReference type="SMART" id="SM00829"/>
    </source>
</evidence>
<dbReference type="SUPFAM" id="SSF51735">
    <property type="entry name" value="NAD(P)-binding Rossmann-fold domains"/>
    <property type="match status" value="1"/>
</dbReference>
<comment type="caution">
    <text evidence="2">The sequence shown here is derived from an EMBL/GenBank/DDBJ whole genome shotgun (WGS) entry which is preliminary data.</text>
</comment>
<name>A0A3D8R0B3_9EURO</name>
<dbReference type="SUPFAM" id="SSF50129">
    <property type="entry name" value="GroES-like"/>
    <property type="match status" value="1"/>
</dbReference>
<dbReference type="EMBL" id="PVWQ01000012">
    <property type="protein sequence ID" value="RDW67445.1"/>
    <property type="molecule type" value="Genomic_DNA"/>
</dbReference>
<dbReference type="PANTHER" id="PTHR45033:SF2">
    <property type="entry name" value="ZINC-TYPE ALCOHOL DEHYDROGENASE-LIKE PROTEIN C1773.06C"/>
    <property type="match status" value="1"/>
</dbReference>
<dbReference type="Gene3D" id="3.40.50.720">
    <property type="entry name" value="NAD(P)-binding Rossmann-like Domain"/>
    <property type="match status" value="1"/>
</dbReference>
<keyword evidence="3" id="KW-1185">Reference proteome</keyword>
<evidence type="ECO:0000313" key="3">
    <source>
        <dbReference type="Proteomes" id="UP000256690"/>
    </source>
</evidence>
<accession>A0A3D8R0B3</accession>
<dbReference type="PANTHER" id="PTHR45033">
    <property type="match status" value="1"/>
</dbReference>
<gene>
    <name evidence="2" type="ORF">DSM5745_09311</name>
</gene>
<dbReference type="SMART" id="SM00829">
    <property type="entry name" value="PKS_ER"/>
    <property type="match status" value="1"/>
</dbReference>
<dbReference type="AlphaFoldDB" id="A0A3D8R0B3"/>
<dbReference type="GO" id="GO:0016491">
    <property type="term" value="F:oxidoreductase activity"/>
    <property type="evidence" value="ECO:0007669"/>
    <property type="project" value="InterPro"/>
</dbReference>
<dbReference type="InterPro" id="IPR020843">
    <property type="entry name" value="ER"/>
</dbReference>
<feature type="domain" description="Enoyl reductase (ER)" evidence="1">
    <location>
        <begin position="13"/>
        <end position="346"/>
    </location>
</feature>
<dbReference type="InterPro" id="IPR013149">
    <property type="entry name" value="ADH-like_C"/>
</dbReference>
<dbReference type="RefSeq" id="XP_026600413.1">
    <property type="nucleotide sequence ID" value="XM_026751327.1"/>
</dbReference>
<dbReference type="Proteomes" id="UP000256690">
    <property type="component" value="Unassembled WGS sequence"/>
</dbReference>